<dbReference type="OrthoDB" id="7028209at2"/>
<sequence length="140" mass="16895">MSESPYIVHREILLDGKYGTAYSLQEFILYQYDSSRYSFEIDEHRGGFDSRHLQMYQDMKQWFWANGRSSDGFMDLAETIQARWIRQAETNLDELVQLRQMRHEDYPNEAGTTQLESYRTDLENHEMFHRRYVAKGYIDE</sequence>
<dbReference type="Proteomes" id="UP000029499">
    <property type="component" value="Chromosome"/>
</dbReference>
<accession>A0A089YRX7</accession>
<name>A0A089YRX7_9PSED</name>
<dbReference type="HOGENOM" id="CLU_1833510_0_0_6"/>
<evidence type="ECO:0000313" key="2">
    <source>
        <dbReference type="Proteomes" id="UP000029499"/>
    </source>
</evidence>
<organism evidence="1 2">
    <name type="scientific">Pseudomonas rhizosphaerae</name>
    <dbReference type="NCBI Taxonomy" id="216142"/>
    <lineage>
        <taxon>Bacteria</taxon>
        <taxon>Pseudomonadati</taxon>
        <taxon>Pseudomonadota</taxon>
        <taxon>Gammaproteobacteria</taxon>
        <taxon>Pseudomonadales</taxon>
        <taxon>Pseudomonadaceae</taxon>
        <taxon>Pseudomonas</taxon>
    </lineage>
</organism>
<reference evidence="1 2" key="1">
    <citation type="journal article" date="2015" name="J. Biotechnol.">
        <title>Complete genome sequence of Pseudomonas rhizosphaerae IH5T (=DSM 16299T), a phosphate-solubilizing rhizobacterium for bacterial biofertilizer.</title>
        <authorList>
            <person name="Kwak Y."/>
            <person name="Jung B.K."/>
            <person name="Shin J.H."/>
        </authorList>
    </citation>
    <scope>NUCLEOTIDE SEQUENCE [LARGE SCALE GENOMIC DNA]</scope>
    <source>
        <strain evidence="1">DSM 16299</strain>
    </source>
</reference>
<dbReference type="AlphaFoldDB" id="A0A089YRX7"/>
<proteinExistence type="predicted"/>
<evidence type="ECO:0000313" key="1">
    <source>
        <dbReference type="EMBL" id="AIS17167.1"/>
    </source>
</evidence>
<keyword evidence="2" id="KW-1185">Reference proteome</keyword>
<dbReference type="KEGG" id="prh:LT40_06990"/>
<dbReference type="EMBL" id="CP009533">
    <property type="protein sequence ID" value="AIS17167.1"/>
    <property type="molecule type" value="Genomic_DNA"/>
</dbReference>
<protein>
    <submittedName>
        <fullName evidence="1">Uncharacterized protein</fullName>
    </submittedName>
</protein>
<gene>
    <name evidence="1" type="ORF">LT40_06990</name>
</gene>
<dbReference type="RefSeq" id="WP_043188074.1">
    <property type="nucleotide sequence ID" value="NZ_CP009533.1"/>
</dbReference>